<evidence type="ECO:0000313" key="4">
    <source>
        <dbReference type="EMBL" id="RUS93569.1"/>
    </source>
</evidence>
<name>A0A433UIG2_ANAVA</name>
<evidence type="ECO:0000256" key="1">
    <source>
        <dbReference type="SAM" id="MobiDB-lite"/>
    </source>
</evidence>
<feature type="compositionally biased region" description="Polar residues" evidence="1">
    <location>
        <begin position="126"/>
        <end position="171"/>
    </location>
</feature>
<feature type="domain" description="Peptidoglycan binding-like" evidence="3">
    <location>
        <begin position="186"/>
        <end position="241"/>
    </location>
</feature>
<keyword evidence="2" id="KW-0732">Signal</keyword>
<dbReference type="Pfam" id="PF01471">
    <property type="entry name" value="PG_binding_1"/>
    <property type="match status" value="2"/>
</dbReference>
<evidence type="ECO:0000313" key="5">
    <source>
        <dbReference type="Proteomes" id="UP000276103"/>
    </source>
</evidence>
<dbReference type="EMBL" id="RSCM01000018">
    <property type="protein sequence ID" value="RUS93569.1"/>
    <property type="molecule type" value="Genomic_DNA"/>
</dbReference>
<dbReference type="Proteomes" id="UP000276103">
    <property type="component" value="Unassembled WGS sequence"/>
</dbReference>
<evidence type="ECO:0000259" key="3">
    <source>
        <dbReference type="Pfam" id="PF01471"/>
    </source>
</evidence>
<dbReference type="InterPro" id="IPR036366">
    <property type="entry name" value="PGBDSf"/>
</dbReference>
<feature type="chain" id="PRO_5019558564" description="Peptidoglycan binding-like domain-containing protein" evidence="2">
    <location>
        <begin position="25"/>
        <end position="250"/>
    </location>
</feature>
<feature type="region of interest" description="Disordered" evidence="1">
    <location>
        <begin position="116"/>
        <end position="171"/>
    </location>
</feature>
<sequence length="250" mass="26693">MLYYLLLFIATPVLIGSSAMVSTAASAKIAQVNAVGNINRPTLKIGSQGERVSELQATLKLLGFYTGTVDGIYQQATASAVSKFKQAAGLNPDGIVDPITWQKLFPNVSPVAATISSSPPLPPISANSLTVPTQPTGSTRINNTPAPKPTSRNQPNPNFQPTPRNQQNPSIQYTPEGWAILRLGNRGSEVVKLQKLLQNLGFLKGSMDGDFGITTEAAVKAAQIRYGLQPDGIVGGATWQAFLRRLPQQR</sequence>
<dbReference type="OrthoDB" id="529556at2"/>
<comment type="caution">
    <text evidence="4">The sequence shown here is derived from an EMBL/GenBank/DDBJ whole genome shotgun (WGS) entry which is preliminary data.</text>
</comment>
<dbReference type="InterPro" id="IPR036365">
    <property type="entry name" value="PGBD-like_sf"/>
</dbReference>
<gene>
    <name evidence="4" type="ORF">DSM107003_43650</name>
</gene>
<reference evidence="4 5" key="1">
    <citation type="journal article" date="2019" name="Genome Biol. Evol.">
        <title>Day and night: Metabolic profiles and evolutionary relationships of six axenic non-marine cyanobacteria.</title>
        <authorList>
            <person name="Will S.E."/>
            <person name="Henke P."/>
            <person name="Boedeker C."/>
            <person name="Huang S."/>
            <person name="Brinkmann H."/>
            <person name="Rohde M."/>
            <person name="Jarek M."/>
            <person name="Friedl T."/>
            <person name="Seufert S."/>
            <person name="Schumacher M."/>
            <person name="Overmann J."/>
            <person name="Neumann-Schaal M."/>
            <person name="Petersen J."/>
        </authorList>
    </citation>
    <scope>NUCLEOTIDE SEQUENCE [LARGE SCALE GENOMIC DNA]</scope>
    <source>
        <strain evidence="4 5">SAG 1403-4b</strain>
    </source>
</reference>
<evidence type="ECO:0000256" key="2">
    <source>
        <dbReference type="SAM" id="SignalP"/>
    </source>
</evidence>
<dbReference type="InterPro" id="IPR002477">
    <property type="entry name" value="Peptidoglycan-bd-like"/>
</dbReference>
<organism evidence="4 5">
    <name type="scientific">Trichormus variabilis SAG 1403-4b</name>
    <dbReference type="NCBI Taxonomy" id="447716"/>
    <lineage>
        <taxon>Bacteria</taxon>
        <taxon>Bacillati</taxon>
        <taxon>Cyanobacteriota</taxon>
        <taxon>Cyanophyceae</taxon>
        <taxon>Nostocales</taxon>
        <taxon>Nostocaceae</taxon>
        <taxon>Trichormus</taxon>
    </lineage>
</organism>
<feature type="domain" description="Peptidoglycan binding-like" evidence="3">
    <location>
        <begin position="48"/>
        <end position="104"/>
    </location>
</feature>
<accession>A0A433UIG2</accession>
<protein>
    <recommendedName>
        <fullName evidence="3">Peptidoglycan binding-like domain-containing protein</fullName>
    </recommendedName>
</protein>
<dbReference type="AlphaFoldDB" id="A0A433UIG2"/>
<feature type="signal peptide" evidence="2">
    <location>
        <begin position="1"/>
        <end position="24"/>
    </location>
</feature>
<dbReference type="Gene3D" id="1.10.101.10">
    <property type="entry name" value="PGBD-like superfamily/PGBD"/>
    <property type="match status" value="2"/>
</dbReference>
<keyword evidence="5" id="KW-1185">Reference proteome</keyword>
<proteinExistence type="predicted"/>
<dbReference type="RefSeq" id="WP_127056190.1">
    <property type="nucleotide sequence ID" value="NZ_RSCM01000018.1"/>
</dbReference>
<dbReference type="SUPFAM" id="SSF47090">
    <property type="entry name" value="PGBD-like"/>
    <property type="match status" value="2"/>
</dbReference>